<dbReference type="Proteomes" id="UP001642540">
    <property type="component" value="Unassembled WGS sequence"/>
</dbReference>
<keyword evidence="2" id="KW-1185">Reference proteome</keyword>
<proteinExistence type="predicted"/>
<comment type="caution">
    <text evidence="1">The sequence shown here is derived from an EMBL/GenBank/DDBJ whole genome shotgun (WGS) entry which is preliminary data.</text>
</comment>
<evidence type="ECO:0000313" key="2">
    <source>
        <dbReference type="Proteomes" id="UP001642540"/>
    </source>
</evidence>
<evidence type="ECO:0008006" key="3">
    <source>
        <dbReference type="Google" id="ProtNLM"/>
    </source>
</evidence>
<protein>
    <recommendedName>
        <fullName evidence="3">Sperm-tail PG-rich repeat-containing protein 2</fullName>
    </recommendedName>
</protein>
<sequence>MPRKHSRPAEKVGGLTRTQIFQAMPGLLALKEKGSETTPVVKQKIKAPKKLLTPRPYFVIKGEPSVKPGMSDAEIQTRETGKIREGTCRQERALTLVKEGALKADEYTTNLDGYYAFSPRMLRVTTSFFDKDGRGVFQKGYRGAPHRVVRQVATREDRRTLANGGLFGNKSLTDTISIKARPSLVIPIAFDEPRVGSIWGSRHVLHHTTQMAESPEYFLPNQGQLCTKPKFTGLTPAFNVETQRQIVSKRKVPLALLTHRAAEWDKTQSFKPPVVVRFAPPPKPSLEILSEPITYKMSDSNILKPISKSIESNASVIRKPNTSETQNPYPYDEEACGNEMVEYDPERPEMNYSIPD</sequence>
<name>A0ABP1QWB2_9HEXA</name>
<evidence type="ECO:0000313" key="1">
    <source>
        <dbReference type="EMBL" id="CAL8113088.1"/>
    </source>
</evidence>
<reference evidence="1 2" key="1">
    <citation type="submission" date="2024-08" db="EMBL/GenBank/DDBJ databases">
        <authorList>
            <person name="Cucini C."/>
            <person name="Frati F."/>
        </authorList>
    </citation>
    <scope>NUCLEOTIDE SEQUENCE [LARGE SCALE GENOMIC DNA]</scope>
</reference>
<organism evidence="1 2">
    <name type="scientific">Orchesella dallaii</name>
    <dbReference type="NCBI Taxonomy" id="48710"/>
    <lineage>
        <taxon>Eukaryota</taxon>
        <taxon>Metazoa</taxon>
        <taxon>Ecdysozoa</taxon>
        <taxon>Arthropoda</taxon>
        <taxon>Hexapoda</taxon>
        <taxon>Collembola</taxon>
        <taxon>Entomobryomorpha</taxon>
        <taxon>Entomobryoidea</taxon>
        <taxon>Orchesellidae</taxon>
        <taxon>Orchesellinae</taxon>
        <taxon>Orchesella</taxon>
    </lineage>
</organism>
<gene>
    <name evidence="1" type="ORF">ODALV1_LOCUS15910</name>
</gene>
<dbReference type="EMBL" id="CAXLJM020000049">
    <property type="protein sequence ID" value="CAL8113088.1"/>
    <property type="molecule type" value="Genomic_DNA"/>
</dbReference>
<accession>A0ABP1QWB2</accession>